<dbReference type="InParanoid" id="A0A058ZVU7"/>
<evidence type="ECO:0000313" key="3">
    <source>
        <dbReference type="EMBL" id="KAK2632702.1"/>
    </source>
</evidence>
<sequence>METSNDVSSLSPTKTNFGGSSSLTASTGNCYEVFLSFRGPNTRKGFTDHLYNGLLNAGIDAFRDDDELCQGEDIRPELMTAITNSKILIPILSESYGTSSWCLDELVKIMEGKTNNRQIVLPIFYKVTPAEVKYQKGKFGDEFREREKRLNERSFDRTILEKWKKSLLEVGTLKGYEAKGYEAELVNSIVQKVLSELKKKFELVISENLVGIDSHVKTVMEFVDNKSHATLFVGIYGMGGIGKTTLAKTIYNKLSNQFEYCSFIANIRESWKHYGVHYLQNRLIYDILKRKNEVHNEDEGTKFMASKFKGKKVLILLDDVDNVIQLKCLIGKRDWFSLGSRIIITTRNKRILEEFRVDYIYDPKELDSDQSLILFSKHAFRKDSPLKEFKDLTHEVVSITRGLPLSLEVFVDWDSTLTNLDDIHRDEKDQDGIVLNYDANFPYHARPASHLVKQTSRMPRL</sequence>
<reference evidence="4" key="1">
    <citation type="submission" date="2013-07" db="EMBL/GenBank/DDBJ databases">
        <title>The genome of Eucalyptus grandis.</title>
        <authorList>
            <person name="Schmutz J."/>
            <person name="Hayes R."/>
            <person name="Myburg A."/>
            <person name="Tuskan G."/>
            <person name="Grattapaglia D."/>
            <person name="Rokhsar D.S."/>
        </authorList>
    </citation>
    <scope>NUCLEOTIDE SEQUENCE</scope>
    <source>
        <tissue evidence="4">Leaf extractions</tissue>
    </source>
</reference>
<dbReference type="Gramene" id="KCW45175">
    <property type="protein sequence ID" value="KCW45175"/>
    <property type="gene ID" value="EUGRSUZ_L01200"/>
</dbReference>
<organism evidence="4">
    <name type="scientific">Eucalyptus grandis</name>
    <name type="common">Flooded gum</name>
    <dbReference type="NCBI Taxonomy" id="71139"/>
    <lineage>
        <taxon>Eukaryota</taxon>
        <taxon>Viridiplantae</taxon>
        <taxon>Streptophyta</taxon>
        <taxon>Embryophyta</taxon>
        <taxon>Tracheophyta</taxon>
        <taxon>Spermatophyta</taxon>
        <taxon>Magnoliopsida</taxon>
        <taxon>eudicotyledons</taxon>
        <taxon>Gunneridae</taxon>
        <taxon>Pentapetalae</taxon>
        <taxon>rosids</taxon>
        <taxon>malvids</taxon>
        <taxon>Myrtales</taxon>
        <taxon>Myrtaceae</taxon>
        <taxon>Myrtoideae</taxon>
        <taxon>Eucalypteae</taxon>
        <taxon>Eucalyptus</taxon>
    </lineage>
</organism>
<reference evidence="3" key="2">
    <citation type="journal article" date="2014" name="Nature">
        <title>The genome of Eucalyptus grandis.</title>
        <authorList>
            <person name="Myburg A.A."/>
            <person name="Grattapaglia D."/>
            <person name="Tuskan G.A."/>
            <person name="Hellsten U."/>
            <person name="Hayes R.D."/>
            <person name="Grimwood J."/>
            <person name="Jenkins J."/>
            <person name="Lindquist E."/>
            <person name="Tice H."/>
            <person name="Bauer D."/>
            <person name="Goodstein D.M."/>
            <person name="Dubchak I."/>
            <person name="Poliakov A."/>
            <person name="Mizrachi E."/>
            <person name="Kullan A.R."/>
            <person name="Hussey S.G."/>
            <person name="Pinard D."/>
            <person name="van der Merwe K."/>
            <person name="Singh P."/>
            <person name="van Jaarsveld I."/>
            <person name="Silva-Junior O.B."/>
            <person name="Togawa R.C."/>
            <person name="Pappas M.R."/>
            <person name="Faria D.A."/>
            <person name="Sansaloni C.P."/>
            <person name="Petroli C.D."/>
            <person name="Yang X."/>
            <person name="Ranjan P."/>
            <person name="Tschaplinski T.J."/>
            <person name="Ye C.Y."/>
            <person name="Li T."/>
            <person name="Sterck L."/>
            <person name="Vanneste K."/>
            <person name="Murat F."/>
            <person name="Soler M."/>
            <person name="Clemente H.S."/>
            <person name="Saidi N."/>
            <person name="Cassan-Wang H."/>
            <person name="Dunand C."/>
            <person name="Hefer C.A."/>
            <person name="Bornberg-Bauer E."/>
            <person name="Kersting A.R."/>
            <person name="Vining K."/>
            <person name="Amarasinghe V."/>
            <person name="Ranik M."/>
            <person name="Naithani S."/>
            <person name="Elser J."/>
            <person name="Boyd A.E."/>
            <person name="Liston A."/>
            <person name="Spatafora J.W."/>
            <person name="Dharmwardhana P."/>
            <person name="Raja R."/>
            <person name="Sullivan C."/>
            <person name="Romanel E."/>
            <person name="Alves-Ferreira M."/>
            <person name="Kulheim C."/>
            <person name="Foley W."/>
            <person name="Carocha V."/>
            <person name="Paiva J."/>
            <person name="Kudrna D."/>
            <person name="Brommonschenkel S.H."/>
            <person name="Pasquali G."/>
            <person name="Byrne M."/>
            <person name="Rigault P."/>
            <person name="Tibbits J."/>
            <person name="Spokevicius A."/>
            <person name="Jones R.C."/>
            <person name="Steane D.A."/>
            <person name="Vaillancourt R.E."/>
            <person name="Potts B.M."/>
            <person name="Joubert F."/>
            <person name="Barry K."/>
            <person name="Pappas G.J."/>
            <person name="Strauss S.H."/>
            <person name="Jaiswal P."/>
            <person name="Grima-Pettenati J."/>
            <person name="Salse J."/>
            <person name="Van de Peer Y."/>
            <person name="Rokhsar D.S."/>
            <person name="Schmutz J."/>
        </authorList>
    </citation>
    <scope>NUCLEOTIDE SEQUENCE</scope>
    <source>
        <tissue evidence="3">Leaf extractions</tissue>
    </source>
</reference>
<keyword evidence="1" id="KW-0520">NAD</keyword>
<evidence type="ECO:0000313" key="4">
    <source>
        <dbReference type="EMBL" id="KCW45175.1"/>
    </source>
</evidence>
<reference evidence="3" key="4">
    <citation type="submission" date="2023-07" db="EMBL/GenBank/DDBJ databases">
        <authorList>
            <person name="Myburg A.A."/>
            <person name="Grattapaglia D."/>
            <person name="Tuskan G.A."/>
            <person name="Hellsten U."/>
            <person name="Hayes R.D."/>
            <person name="Grimwood J."/>
            <person name="Jenkins J."/>
            <person name="Lindquist E."/>
            <person name="Tice H."/>
            <person name="Bauer D."/>
            <person name="Goodstein D.M."/>
            <person name="Dubchak I."/>
            <person name="Poliakov A."/>
            <person name="Mizrachi E."/>
            <person name="Kullan A.R."/>
            <person name="Hussey S.G."/>
            <person name="Pinard D."/>
            <person name="Van D.M."/>
            <person name="Singh P."/>
            <person name="Van J.I."/>
            <person name="Silva-Junior O.B."/>
            <person name="Togawa R.C."/>
            <person name="Pappas M.R."/>
            <person name="Faria D.A."/>
            <person name="Sansaloni C.P."/>
            <person name="Petroli C.D."/>
            <person name="Yang X."/>
            <person name="Ranjan P."/>
            <person name="Tschaplinski T.J."/>
            <person name="Ye C.Y."/>
            <person name="Li T."/>
            <person name="Sterck L."/>
            <person name="Vanneste K."/>
            <person name="Murat F."/>
            <person name="Soler M."/>
            <person name="Clemente H.S."/>
            <person name="Saidi N."/>
            <person name="Cassan-Wang H."/>
            <person name="Dunand C."/>
            <person name="Hefer C.A."/>
            <person name="Bornberg-Bauer E."/>
            <person name="Kersting A.R."/>
            <person name="Vining K."/>
            <person name="Amarasinghe V."/>
            <person name="Ranik M."/>
            <person name="Naithani S."/>
            <person name="Elser J."/>
            <person name="Boyd A.E."/>
            <person name="Liston A."/>
            <person name="Spatafora J.W."/>
            <person name="Dharmwardhana P."/>
            <person name="Raja R."/>
            <person name="Sullivan C."/>
            <person name="Romanel E."/>
            <person name="Alves-Ferreira M."/>
            <person name="Kulheim C."/>
            <person name="Foley W."/>
            <person name="Carocha V."/>
            <person name="Paiva J."/>
            <person name="Kudrna D."/>
            <person name="Brommonschenkel S.H."/>
            <person name="Pasquali G."/>
            <person name="Byrne M."/>
            <person name="Rigault P."/>
            <person name="Tibbits J."/>
            <person name="Spokevicius A."/>
            <person name="Jones R.C."/>
            <person name="Steane D.A."/>
            <person name="Vaillancourt R.E."/>
            <person name="Potts B.M."/>
            <person name="Joubert F."/>
            <person name="Barry K."/>
            <person name="Pappas G.J."/>
            <person name="Strauss S.H."/>
            <person name="Jaiswal P."/>
            <person name="Grima-Pettenati J."/>
            <person name="Salse J."/>
            <person name="Van D.P."/>
            <person name="Rokhsar D.S."/>
            <person name="Schmutz J."/>
        </authorList>
    </citation>
    <scope>NUCLEOTIDE SEQUENCE</scope>
    <source>
        <tissue evidence="3">Leaf extractions</tissue>
    </source>
</reference>
<dbReference type="GO" id="GO:0043531">
    <property type="term" value="F:ADP binding"/>
    <property type="evidence" value="ECO:0007669"/>
    <property type="project" value="InterPro"/>
</dbReference>
<dbReference type="AlphaFoldDB" id="A0A058ZVU7"/>
<accession>A0A058ZVU7</accession>
<dbReference type="PANTHER" id="PTHR11017:SF570">
    <property type="entry name" value="DISEASE RESISTANCE PROTEIN (TIR-NBS CLASS)-RELATED"/>
    <property type="match status" value="1"/>
</dbReference>
<evidence type="ECO:0000256" key="1">
    <source>
        <dbReference type="ARBA" id="ARBA00023027"/>
    </source>
</evidence>
<dbReference type="Gene3D" id="3.40.50.10140">
    <property type="entry name" value="Toll/interleukin-1 receptor homology (TIR) domain"/>
    <property type="match status" value="1"/>
</dbReference>
<dbReference type="FunCoup" id="A0A058ZVU7">
    <property type="interactions" value="581"/>
</dbReference>
<feature type="domain" description="TIR" evidence="2">
    <location>
        <begin position="29"/>
        <end position="197"/>
    </location>
</feature>
<dbReference type="PRINTS" id="PR00364">
    <property type="entry name" value="DISEASERSIST"/>
</dbReference>
<dbReference type="FunFam" id="3.40.50.10140:FF:000007">
    <property type="entry name" value="Disease resistance protein (TIR-NBS-LRR class)"/>
    <property type="match status" value="1"/>
</dbReference>
<dbReference type="InterPro" id="IPR002182">
    <property type="entry name" value="NB-ARC"/>
</dbReference>
<protein>
    <recommendedName>
        <fullName evidence="2">TIR domain-containing protein</fullName>
    </recommendedName>
</protein>
<dbReference type="SMART" id="SM00255">
    <property type="entry name" value="TIR"/>
    <property type="match status" value="1"/>
</dbReference>
<evidence type="ECO:0000259" key="2">
    <source>
        <dbReference type="PROSITE" id="PS50104"/>
    </source>
</evidence>
<keyword evidence="5" id="KW-1185">Reference proteome</keyword>
<dbReference type="PANTHER" id="PTHR11017">
    <property type="entry name" value="LEUCINE-RICH REPEAT-CONTAINING PROTEIN"/>
    <property type="match status" value="1"/>
</dbReference>
<dbReference type="PROSITE" id="PS50104">
    <property type="entry name" value="TIR"/>
    <property type="match status" value="1"/>
</dbReference>
<dbReference type="InterPro" id="IPR035897">
    <property type="entry name" value="Toll_tir_struct_dom_sf"/>
</dbReference>
<dbReference type="Pfam" id="PF01582">
    <property type="entry name" value="TIR"/>
    <property type="match status" value="1"/>
</dbReference>
<dbReference type="GO" id="GO:0007165">
    <property type="term" value="P:signal transduction"/>
    <property type="evidence" value="ECO:0007669"/>
    <property type="project" value="InterPro"/>
</dbReference>
<dbReference type="Proteomes" id="UP000030711">
    <property type="component" value="Unassembled WGS sequence"/>
</dbReference>
<proteinExistence type="predicted"/>
<gene>
    <name evidence="4" type="ORF">EUGRSUZ_L01200</name>
</gene>
<dbReference type="OMA" id="ANIRESW"/>
<dbReference type="SUPFAM" id="SSF52540">
    <property type="entry name" value="P-loop containing nucleoside triphosphate hydrolases"/>
    <property type="match status" value="1"/>
</dbReference>
<evidence type="ECO:0000313" key="5">
    <source>
        <dbReference type="Proteomes" id="UP000030711"/>
    </source>
</evidence>
<reference evidence="3" key="3">
    <citation type="submission" date="2023-04" db="EMBL/GenBank/DDBJ databases">
        <title>WGS assembly of Eucalyptus grandis.</title>
        <authorList>
            <person name="Myburg A."/>
            <person name="Grattapaglia D."/>
            <person name="Tuskan G."/>
            <person name="Hellsten U."/>
            <person name="Hayes R."/>
            <person name="Grimwood J."/>
            <person name="Jenkins J."/>
            <person name="Lindquist E."/>
            <person name="Tice H."/>
            <person name="Bauer D."/>
            <person name="Goodstein D."/>
            <person name="Dubchak I."/>
            <person name="Poliakov A."/>
            <person name="Mizrachi E."/>
            <person name="Kullan A."/>
            <person name="Hussey S."/>
            <person name="Pinard D."/>
            <person name="Van D."/>
            <person name="Singh P."/>
            <person name="Van J."/>
            <person name="Silva-Junior O."/>
            <person name="Togawa R."/>
            <person name="Pappas M."/>
            <person name="Faria D."/>
            <person name="Sansaloni C."/>
            <person name="Petroli C."/>
            <person name="Yang X."/>
            <person name="Ranjan P."/>
            <person name="Tschaplinski T."/>
            <person name="Ye C."/>
            <person name="Li T."/>
            <person name="Sterck L."/>
            <person name="Vanneste K."/>
            <person name="Murat F."/>
            <person name="Soler M."/>
            <person name="Clemente H."/>
            <person name="Saidi N."/>
            <person name="Cassan-Wang H."/>
            <person name="Dunand C."/>
            <person name="Hefer C."/>
            <person name="Bornberg-Bauer E."/>
            <person name="Kersting A."/>
            <person name="Vining K."/>
            <person name="Amarasinghe V."/>
            <person name="Ranik M."/>
            <person name="Naithani S."/>
            <person name="Elser J."/>
            <person name="Boyd A."/>
            <person name="Liston A."/>
            <person name="Spatafora J."/>
            <person name="Dharmwardhana P."/>
            <person name="Raja R."/>
            <person name="Sullivan C."/>
            <person name="Romanel E."/>
            <person name="Alves-Ferreira M."/>
            <person name="Kulheim C."/>
            <person name="Foley W."/>
            <person name="Carocha V."/>
            <person name="Paiva J."/>
            <person name="Kudrna D."/>
            <person name="Brommonschenkel S."/>
            <person name="Pasquali G."/>
            <person name="Byrne M."/>
            <person name="Rigault P."/>
            <person name="Tibbits J."/>
            <person name="Spokevicius A."/>
            <person name="Jones R."/>
            <person name="Steane D."/>
            <person name="Vaillancourt R."/>
            <person name="Potts B."/>
            <person name="Joubert F."/>
            <person name="Barry K."/>
            <person name="Pappas G."/>
            <person name="Strauss S."/>
            <person name="Jaiswal P."/>
            <person name="Grima-Pettenati J."/>
            <person name="Salse J."/>
            <person name="Van D."/>
            <person name="Rokhsar D."/>
            <person name="Schmutz J."/>
        </authorList>
    </citation>
    <scope>NUCLEOTIDE SEQUENCE</scope>
    <source>
        <tissue evidence="3">Leaf extractions</tissue>
    </source>
</reference>
<dbReference type="EMBL" id="MU848379">
    <property type="protein sequence ID" value="KAK2632702.1"/>
    <property type="molecule type" value="Genomic_DNA"/>
</dbReference>
<dbReference type="SUPFAM" id="SSF52200">
    <property type="entry name" value="Toll/Interleukin receptor TIR domain"/>
    <property type="match status" value="1"/>
</dbReference>
<dbReference type="EMBL" id="KK198894">
    <property type="protein sequence ID" value="KCW45175.1"/>
    <property type="molecule type" value="Genomic_DNA"/>
</dbReference>
<name>A0A058ZVU7_EUCGR</name>
<dbReference type="Pfam" id="PF00931">
    <property type="entry name" value="NB-ARC"/>
    <property type="match status" value="1"/>
</dbReference>
<dbReference type="InterPro" id="IPR027417">
    <property type="entry name" value="P-loop_NTPase"/>
</dbReference>
<dbReference type="InterPro" id="IPR044974">
    <property type="entry name" value="Disease_R_plants"/>
</dbReference>
<dbReference type="GO" id="GO:0006952">
    <property type="term" value="P:defense response"/>
    <property type="evidence" value="ECO:0007669"/>
    <property type="project" value="InterPro"/>
</dbReference>
<dbReference type="Gene3D" id="3.40.50.300">
    <property type="entry name" value="P-loop containing nucleotide triphosphate hydrolases"/>
    <property type="match status" value="1"/>
</dbReference>
<dbReference type="InterPro" id="IPR000157">
    <property type="entry name" value="TIR_dom"/>
</dbReference>